<keyword evidence="1" id="KW-0472">Membrane</keyword>
<dbReference type="Gene3D" id="3.30.70.270">
    <property type="match status" value="1"/>
</dbReference>
<dbReference type="InterPro" id="IPR000700">
    <property type="entry name" value="PAS-assoc_C"/>
</dbReference>
<dbReference type="SMART" id="SM00267">
    <property type="entry name" value="GGDEF"/>
    <property type="match status" value="1"/>
</dbReference>
<dbReference type="SUPFAM" id="SSF55785">
    <property type="entry name" value="PYP-like sensor domain (PAS domain)"/>
    <property type="match status" value="2"/>
</dbReference>
<dbReference type="Pfam" id="PF13426">
    <property type="entry name" value="PAS_9"/>
    <property type="match status" value="2"/>
</dbReference>
<dbReference type="SUPFAM" id="SSF55073">
    <property type="entry name" value="Nucleotide cyclase"/>
    <property type="match status" value="1"/>
</dbReference>
<dbReference type="InterPro" id="IPR000014">
    <property type="entry name" value="PAS"/>
</dbReference>
<feature type="domain" description="PAS" evidence="2">
    <location>
        <begin position="248"/>
        <end position="295"/>
    </location>
</feature>
<dbReference type="NCBIfam" id="TIGR00254">
    <property type="entry name" value="GGDEF"/>
    <property type="match status" value="1"/>
</dbReference>
<feature type="domain" description="GGDEF" evidence="4">
    <location>
        <begin position="402"/>
        <end position="533"/>
    </location>
</feature>
<proteinExistence type="predicted"/>
<dbReference type="CDD" id="cd00130">
    <property type="entry name" value="PAS"/>
    <property type="match status" value="2"/>
</dbReference>
<sequence length="554" mass="59525">MDADAILIKDLETPGGDATASGAHGAPHLGAARLLTWRVAVGSAALISLSAVALASVLLAADEAPLAFLARFDEATLRHAGLAAIAALALLPLAFLAAVWLVALRERRQAEALALLRDNREALRLSRDQMRRVFASLPVAYVLAHKDGTLVRANPQAVALFGLQGRDLSEVNVFDFTEDEDFSEELRGYLADAGRIENFEITMRRPDGKTFWVLYSAAQVEMDGETLLFAAFSDITERKRVEQALQKNETALRAIIDASPIPAVLSNQASGALVYVNQAAAKFFGRGAPELIGRSAANLWESAEQYGGLLTELGIRGHIEDREARMIRADGRPCWVQTSTTVLRLQDDTLIYAAFTDITERKRKESELHRLATTDPLTGALNRRAFTERAVTEGERARRGAYPVSLVICDLDHFKAINDTYGHARGDVVLKRFTAVVQELIRPSDALGRIGGEEFAVLLPGSDADAAARVAERVRARFSAEPIAGGDPLVATASFGVAGWRPPFNLDAALQAADAALYAAKAAGRDCVRVAGAETAKIVPIASASRNGRGRSGP</sequence>
<dbReference type="InterPro" id="IPR001610">
    <property type="entry name" value="PAC"/>
</dbReference>
<dbReference type="FunFam" id="3.30.70.270:FF:000001">
    <property type="entry name" value="Diguanylate cyclase domain protein"/>
    <property type="match status" value="1"/>
</dbReference>
<gene>
    <name evidence="5" type="ORF">KL86APRO_40016</name>
</gene>
<feature type="transmembrane region" description="Helical" evidence="1">
    <location>
        <begin position="81"/>
        <end position="103"/>
    </location>
</feature>
<dbReference type="PANTHER" id="PTHR44757:SF2">
    <property type="entry name" value="BIOFILM ARCHITECTURE MAINTENANCE PROTEIN MBAA"/>
    <property type="match status" value="1"/>
</dbReference>
<evidence type="ECO:0000259" key="3">
    <source>
        <dbReference type="PROSITE" id="PS50113"/>
    </source>
</evidence>
<feature type="domain" description="PAS" evidence="2">
    <location>
        <begin position="126"/>
        <end position="181"/>
    </location>
</feature>
<dbReference type="Pfam" id="PF00990">
    <property type="entry name" value="GGDEF"/>
    <property type="match status" value="1"/>
</dbReference>
<dbReference type="CDD" id="cd01949">
    <property type="entry name" value="GGDEF"/>
    <property type="match status" value="1"/>
</dbReference>
<feature type="transmembrane region" description="Helical" evidence="1">
    <location>
        <begin position="39"/>
        <end position="61"/>
    </location>
</feature>
<dbReference type="InterPro" id="IPR043128">
    <property type="entry name" value="Rev_trsase/Diguanyl_cyclase"/>
</dbReference>
<protein>
    <submittedName>
        <fullName evidence="5">Putative Diguanylate cyclase</fullName>
        <ecNumber evidence="5">2.7.7.65</ecNumber>
    </submittedName>
</protein>
<evidence type="ECO:0000313" key="5">
    <source>
        <dbReference type="EMBL" id="SBW12997.1"/>
    </source>
</evidence>
<dbReference type="InterPro" id="IPR000160">
    <property type="entry name" value="GGDEF_dom"/>
</dbReference>
<dbReference type="AlphaFoldDB" id="A0A212KMT7"/>
<accession>A0A212KMT7</accession>
<dbReference type="InterPro" id="IPR029787">
    <property type="entry name" value="Nucleotide_cyclase"/>
</dbReference>
<dbReference type="InterPro" id="IPR035965">
    <property type="entry name" value="PAS-like_dom_sf"/>
</dbReference>
<dbReference type="Gene3D" id="3.30.450.20">
    <property type="entry name" value="PAS domain"/>
    <property type="match status" value="2"/>
</dbReference>
<evidence type="ECO:0000256" key="1">
    <source>
        <dbReference type="SAM" id="Phobius"/>
    </source>
</evidence>
<reference evidence="5" key="1">
    <citation type="submission" date="2016-04" db="EMBL/GenBank/DDBJ databases">
        <authorList>
            <person name="Evans L.H."/>
            <person name="Alamgir A."/>
            <person name="Owens N."/>
            <person name="Weber N.D."/>
            <person name="Virtaneva K."/>
            <person name="Barbian K."/>
            <person name="Babar A."/>
            <person name="Rosenke K."/>
        </authorList>
    </citation>
    <scope>NUCLEOTIDE SEQUENCE</scope>
    <source>
        <strain evidence="5">86</strain>
    </source>
</reference>
<keyword evidence="1" id="KW-1133">Transmembrane helix</keyword>
<dbReference type="EMBL" id="FLUO01000004">
    <property type="protein sequence ID" value="SBW12997.1"/>
    <property type="molecule type" value="Genomic_DNA"/>
</dbReference>
<keyword evidence="1" id="KW-0812">Transmembrane</keyword>
<dbReference type="SMART" id="SM00086">
    <property type="entry name" value="PAC"/>
    <property type="match status" value="2"/>
</dbReference>
<dbReference type="PROSITE" id="PS50887">
    <property type="entry name" value="GGDEF"/>
    <property type="match status" value="1"/>
</dbReference>
<dbReference type="PROSITE" id="PS50113">
    <property type="entry name" value="PAC"/>
    <property type="match status" value="2"/>
</dbReference>
<keyword evidence="5" id="KW-0548">Nucleotidyltransferase</keyword>
<organism evidence="5">
    <name type="scientific">uncultured Alphaproteobacteria bacterium</name>
    <dbReference type="NCBI Taxonomy" id="91750"/>
    <lineage>
        <taxon>Bacteria</taxon>
        <taxon>Pseudomonadati</taxon>
        <taxon>Pseudomonadota</taxon>
        <taxon>Alphaproteobacteria</taxon>
        <taxon>environmental samples</taxon>
    </lineage>
</organism>
<dbReference type="SMART" id="SM00091">
    <property type="entry name" value="PAS"/>
    <property type="match status" value="2"/>
</dbReference>
<feature type="domain" description="PAC" evidence="3">
    <location>
        <begin position="197"/>
        <end position="247"/>
    </location>
</feature>
<dbReference type="EC" id="2.7.7.65" evidence="5"/>
<evidence type="ECO:0000259" key="2">
    <source>
        <dbReference type="PROSITE" id="PS50112"/>
    </source>
</evidence>
<name>A0A212KMT7_9PROT</name>
<evidence type="ECO:0000259" key="4">
    <source>
        <dbReference type="PROSITE" id="PS50887"/>
    </source>
</evidence>
<keyword evidence="5" id="KW-0808">Transferase</keyword>
<dbReference type="NCBIfam" id="TIGR00229">
    <property type="entry name" value="sensory_box"/>
    <property type="match status" value="2"/>
</dbReference>
<feature type="domain" description="PAC" evidence="3">
    <location>
        <begin position="320"/>
        <end position="370"/>
    </location>
</feature>
<dbReference type="PROSITE" id="PS50112">
    <property type="entry name" value="PAS"/>
    <property type="match status" value="2"/>
</dbReference>
<dbReference type="InterPro" id="IPR052155">
    <property type="entry name" value="Biofilm_reg_signaling"/>
</dbReference>
<dbReference type="PANTHER" id="PTHR44757">
    <property type="entry name" value="DIGUANYLATE CYCLASE DGCP"/>
    <property type="match status" value="1"/>
</dbReference>
<dbReference type="GO" id="GO:0052621">
    <property type="term" value="F:diguanylate cyclase activity"/>
    <property type="evidence" value="ECO:0007669"/>
    <property type="project" value="UniProtKB-EC"/>
</dbReference>